<evidence type="ECO:0000313" key="4">
    <source>
        <dbReference type="Proteomes" id="UP000613177"/>
    </source>
</evidence>
<accession>A0A8H7VS26</accession>
<dbReference type="PRINTS" id="PR00837">
    <property type="entry name" value="V5TPXLIKE"/>
</dbReference>
<dbReference type="PROSITE" id="PS01009">
    <property type="entry name" value="CRISP_1"/>
    <property type="match status" value="1"/>
</dbReference>
<evidence type="ECO:0000259" key="2">
    <source>
        <dbReference type="SMART" id="SM00198"/>
    </source>
</evidence>
<dbReference type="InterPro" id="IPR035940">
    <property type="entry name" value="CAP_sf"/>
</dbReference>
<dbReference type="InterPro" id="IPR014044">
    <property type="entry name" value="CAP_dom"/>
</dbReference>
<reference evidence="3" key="1">
    <citation type="submission" date="2021-01" db="EMBL/GenBank/DDBJ databases">
        <title>Metabolic potential, ecology and presence of endohyphal bacteria is reflected in genomic diversity of Mucoromycotina.</title>
        <authorList>
            <person name="Muszewska A."/>
            <person name="Okrasinska A."/>
            <person name="Steczkiewicz K."/>
            <person name="Drgas O."/>
            <person name="Orlowska M."/>
            <person name="Perlinska-Lenart U."/>
            <person name="Aleksandrzak-Piekarczyk T."/>
            <person name="Szatraj K."/>
            <person name="Zielenkiewicz U."/>
            <person name="Pilsyk S."/>
            <person name="Malc E."/>
            <person name="Mieczkowski P."/>
            <person name="Kruszewska J.S."/>
            <person name="Biernat P."/>
            <person name="Pawlowska J."/>
        </authorList>
    </citation>
    <scope>NUCLEOTIDE SEQUENCE</scope>
    <source>
        <strain evidence="3">WA0000018081</strain>
    </source>
</reference>
<dbReference type="SUPFAM" id="SSF55797">
    <property type="entry name" value="PR-1-like"/>
    <property type="match status" value="1"/>
</dbReference>
<feature type="transmembrane region" description="Helical" evidence="1">
    <location>
        <begin position="7"/>
        <end position="33"/>
    </location>
</feature>
<gene>
    <name evidence="3" type="ORF">INT48_009805</name>
</gene>
<keyword evidence="4" id="KW-1185">Reference proteome</keyword>
<keyword evidence="1" id="KW-0812">Transmembrane</keyword>
<sequence>MLYKKHILYIIYYLTMCPFILLLLPFLISVYGFEKRNIVSSYDVETILATHNKYRALHGSPALNWSKKLAAYANQWSGKCIFNSGSIHYGENTAGRSSSWPQTIEAWYNEEKKYNYKNPGFNSTTGHFTQLVWKNTKQVGCAFSYCNSIKGNFYVCEYEPRGNIIFSSGDISAYYRTNVTATLK</sequence>
<dbReference type="AlphaFoldDB" id="A0A8H7VS26"/>
<keyword evidence="1" id="KW-0472">Membrane</keyword>
<proteinExistence type="predicted"/>
<dbReference type="InterPro" id="IPR018244">
    <property type="entry name" value="Allrgn_V5/Tpx1_CS"/>
</dbReference>
<dbReference type="InterPro" id="IPR001283">
    <property type="entry name" value="CRISP-related"/>
</dbReference>
<dbReference type="SMART" id="SM00198">
    <property type="entry name" value="SCP"/>
    <property type="match status" value="1"/>
</dbReference>
<protein>
    <recommendedName>
        <fullName evidence="2">SCP domain-containing protein</fullName>
    </recommendedName>
</protein>
<dbReference type="PANTHER" id="PTHR10334">
    <property type="entry name" value="CYSTEINE-RICH SECRETORY PROTEIN-RELATED"/>
    <property type="match status" value="1"/>
</dbReference>
<feature type="domain" description="SCP" evidence="2">
    <location>
        <begin position="42"/>
        <end position="166"/>
    </location>
</feature>
<name>A0A8H7VS26_9FUNG</name>
<dbReference type="Proteomes" id="UP000613177">
    <property type="component" value="Unassembled WGS sequence"/>
</dbReference>
<keyword evidence="1" id="KW-1133">Transmembrane helix</keyword>
<dbReference type="Gene3D" id="3.40.33.10">
    <property type="entry name" value="CAP"/>
    <property type="match status" value="1"/>
</dbReference>
<evidence type="ECO:0000313" key="3">
    <source>
        <dbReference type="EMBL" id="KAG2232596.1"/>
    </source>
</evidence>
<dbReference type="EMBL" id="JAEPRE010000106">
    <property type="protein sequence ID" value="KAG2232596.1"/>
    <property type="molecule type" value="Genomic_DNA"/>
</dbReference>
<dbReference type="Pfam" id="PF00188">
    <property type="entry name" value="CAP"/>
    <property type="match status" value="1"/>
</dbReference>
<dbReference type="GO" id="GO:0005576">
    <property type="term" value="C:extracellular region"/>
    <property type="evidence" value="ECO:0007669"/>
    <property type="project" value="InterPro"/>
</dbReference>
<evidence type="ECO:0000256" key="1">
    <source>
        <dbReference type="SAM" id="Phobius"/>
    </source>
</evidence>
<organism evidence="3 4">
    <name type="scientific">Thamnidium elegans</name>
    <dbReference type="NCBI Taxonomy" id="101142"/>
    <lineage>
        <taxon>Eukaryota</taxon>
        <taxon>Fungi</taxon>
        <taxon>Fungi incertae sedis</taxon>
        <taxon>Mucoromycota</taxon>
        <taxon>Mucoromycotina</taxon>
        <taxon>Mucoromycetes</taxon>
        <taxon>Mucorales</taxon>
        <taxon>Mucorineae</taxon>
        <taxon>Mucoraceae</taxon>
        <taxon>Thamnidium</taxon>
    </lineage>
</organism>
<comment type="caution">
    <text evidence="3">The sequence shown here is derived from an EMBL/GenBank/DDBJ whole genome shotgun (WGS) entry which is preliminary data.</text>
</comment>